<name>G2GL27_9ACTN</name>
<dbReference type="InterPro" id="IPR022813">
    <property type="entry name" value="SecD/SecF_arch_bac"/>
</dbReference>
<evidence type="ECO:0000256" key="5">
    <source>
        <dbReference type="ARBA" id="ARBA00022989"/>
    </source>
</evidence>
<feature type="compositionally biased region" description="Low complexity" evidence="8">
    <location>
        <begin position="85"/>
        <end position="103"/>
    </location>
</feature>
<evidence type="ECO:0000259" key="9">
    <source>
        <dbReference type="Pfam" id="PF22599"/>
    </source>
</evidence>
<evidence type="ECO:0000256" key="7">
    <source>
        <dbReference type="ARBA" id="ARBA00023136"/>
    </source>
</evidence>
<keyword evidence="5" id="KW-1133">Transmembrane helix</keyword>
<evidence type="ECO:0000313" key="10">
    <source>
        <dbReference type="EMBL" id="EGX55791.1"/>
    </source>
</evidence>
<sequence>MATFTADPAAPPAALRRTADRIRQRAASLGMAETRVAVRGGSVVVTGRSTGDRLRALGALGRLRFRPVLARQDGGSATPQPSGPAPQGRAAGRPPGADASAPPRTGSTGGPDALPPELLARYRELDCSPGRADGAADQDAEAAVPVLACAPGASSGAPPAKFLLGPAVLTDTDVASAEAVNGTSGGAGWLVQLAFTSSGTAKFTEVTGRLAGNRDPQNQFAVVVDGEVVSAPAVAQALTGGVAQISGGFTGRAARELAARLNSGALPVALTFAGATPVGGR</sequence>
<evidence type="ECO:0000256" key="1">
    <source>
        <dbReference type="ARBA" id="ARBA00022448"/>
    </source>
</evidence>
<proteinExistence type="predicted"/>
<dbReference type="InterPro" id="IPR054384">
    <property type="entry name" value="SecDF_P1_head"/>
</dbReference>
<dbReference type="EMBL" id="AGBF01000194">
    <property type="protein sequence ID" value="EGX55791.1"/>
    <property type="molecule type" value="Genomic_DNA"/>
</dbReference>
<comment type="caution">
    <text evidence="10">The sequence shown here is derived from an EMBL/GenBank/DDBJ whole genome shotgun (WGS) entry which is preliminary data.</text>
</comment>
<dbReference type="RefSeq" id="WP_007502653.1">
    <property type="nucleotide sequence ID" value="NZ_AGBF01000194.1"/>
</dbReference>
<dbReference type="AlphaFoldDB" id="G2GL27"/>
<dbReference type="Proteomes" id="UP000004217">
    <property type="component" value="Unassembled WGS sequence"/>
</dbReference>
<keyword evidence="11" id="KW-1185">Reference proteome</keyword>
<keyword evidence="7" id="KW-0472">Membrane</keyword>
<dbReference type="Gene3D" id="3.30.1360.200">
    <property type="match status" value="1"/>
</dbReference>
<keyword evidence="4" id="KW-0653">Protein transport</keyword>
<keyword evidence="1" id="KW-0813">Transport</keyword>
<dbReference type="PANTHER" id="PTHR30081">
    <property type="entry name" value="PROTEIN-EXPORT MEMBRANE PROTEIN SEC"/>
    <property type="match status" value="1"/>
</dbReference>
<reference evidence="10 11" key="1">
    <citation type="submission" date="2011-08" db="EMBL/GenBank/DDBJ databases">
        <authorList>
            <person name="Lin Y."/>
            <person name="Hao X."/>
            <person name="Johnstone L."/>
            <person name="Miller S.J."/>
            <person name="Wei G."/>
            <person name="Rensing C."/>
        </authorList>
    </citation>
    <scope>NUCLEOTIDE SEQUENCE [LARGE SCALE GENOMIC DNA]</scope>
    <source>
        <strain evidence="10 11">K42</strain>
    </source>
</reference>
<gene>
    <name evidence="10" type="primary">secD</name>
    <name evidence="10" type="ORF">SZN_31114</name>
</gene>
<evidence type="ECO:0000256" key="6">
    <source>
        <dbReference type="ARBA" id="ARBA00023010"/>
    </source>
</evidence>
<evidence type="ECO:0000313" key="11">
    <source>
        <dbReference type="Proteomes" id="UP000004217"/>
    </source>
</evidence>
<feature type="domain" description="SecDF P1 head subdomain" evidence="9">
    <location>
        <begin position="162"/>
        <end position="268"/>
    </location>
</feature>
<evidence type="ECO:0000256" key="3">
    <source>
        <dbReference type="ARBA" id="ARBA00022692"/>
    </source>
</evidence>
<evidence type="ECO:0000256" key="8">
    <source>
        <dbReference type="SAM" id="MobiDB-lite"/>
    </source>
</evidence>
<dbReference type="GO" id="GO:0005886">
    <property type="term" value="C:plasma membrane"/>
    <property type="evidence" value="ECO:0007669"/>
    <property type="project" value="TreeGrafter"/>
</dbReference>
<evidence type="ECO:0000256" key="4">
    <source>
        <dbReference type="ARBA" id="ARBA00022927"/>
    </source>
</evidence>
<dbReference type="PATRIC" id="fig|700597.3.peg.6095"/>
<keyword evidence="6" id="KW-0811">Translocation</keyword>
<feature type="region of interest" description="Disordered" evidence="8">
    <location>
        <begin position="70"/>
        <end position="115"/>
    </location>
</feature>
<keyword evidence="3" id="KW-0812">Transmembrane</keyword>
<organism evidence="10 11">
    <name type="scientific">Streptomyces zinciresistens K42</name>
    <dbReference type="NCBI Taxonomy" id="700597"/>
    <lineage>
        <taxon>Bacteria</taxon>
        <taxon>Bacillati</taxon>
        <taxon>Actinomycetota</taxon>
        <taxon>Actinomycetes</taxon>
        <taxon>Kitasatosporales</taxon>
        <taxon>Streptomycetaceae</taxon>
        <taxon>Streptomyces</taxon>
    </lineage>
</organism>
<dbReference type="OrthoDB" id="5122697at2"/>
<keyword evidence="2" id="KW-1003">Cell membrane</keyword>
<dbReference type="PANTHER" id="PTHR30081:SF1">
    <property type="entry name" value="PROTEIN TRANSLOCASE SUBUNIT SECD"/>
    <property type="match status" value="1"/>
</dbReference>
<accession>G2GL27</accession>
<dbReference type="GO" id="GO:0015031">
    <property type="term" value="P:protein transport"/>
    <property type="evidence" value="ECO:0007669"/>
    <property type="project" value="UniProtKB-KW"/>
</dbReference>
<protein>
    <submittedName>
        <fullName evidence="10">Preprotein translocase subunit SecD</fullName>
    </submittedName>
</protein>
<evidence type="ECO:0000256" key="2">
    <source>
        <dbReference type="ARBA" id="ARBA00022475"/>
    </source>
</evidence>
<dbReference type="Pfam" id="PF22599">
    <property type="entry name" value="SecDF_P1_head"/>
    <property type="match status" value="1"/>
</dbReference>